<gene>
    <name evidence="1" type="ORF">ACFSTE_05275</name>
</gene>
<reference evidence="2" key="1">
    <citation type="journal article" date="2019" name="Int. J. Syst. Evol. Microbiol.">
        <title>The Global Catalogue of Microorganisms (GCM) 10K type strain sequencing project: providing services to taxonomists for standard genome sequencing and annotation.</title>
        <authorList>
            <consortium name="The Broad Institute Genomics Platform"/>
            <consortium name="The Broad Institute Genome Sequencing Center for Infectious Disease"/>
            <person name="Wu L."/>
            <person name="Ma J."/>
        </authorList>
    </citation>
    <scope>NUCLEOTIDE SEQUENCE [LARGE SCALE GENOMIC DNA]</scope>
    <source>
        <strain evidence="2">KCTC 42423</strain>
    </source>
</reference>
<keyword evidence="2" id="KW-1185">Reference proteome</keyword>
<dbReference type="PROSITE" id="PS51257">
    <property type="entry name" value="PROKAR_LIPOPROTEIN"/>
    <property type="match status" value="1"/>
</dbReference>
<dbReference type="RefSeq" id="WP_378255587.1">
    <property type="nucleotide sequence ID" value="NZ_JBHSJV010000001.1"/>
</dbReference>
<evidence type="ECO:0000313" key="1">
    <source>
        <dbReference type="EMBL" id="MFD2590233.1"/>
    </source>
</evidence>
<sequence>MKINVLILFLLVFFSCKKDCSLSFEIIDTKFSNPFVSGQNETLRIIDNIDYDRYQLVNVNESEIPYIMRIIKTQILSNNKATERMKKNICNYGVQIAGFYDIKDKTKKIYLNFLFGFRFNESEDEMLIDHNGEETKYMIVHDGGDDFFQAIIDTRKNTFHIIYINGEA</sequence>
<evidence type="ECO:0000313" key="2">
    <source>
        <dbReference type="Proteomes" id="UP001597459"/>
    </source>
</evidence>
<dbReference type="Proteomes" id="UP001597459">
    <property type="component" value="Unassembled WGS sequence"/>
</dbReference>
<name>A0ABW5N4V5_9FLAO</name>
<organism evidence="1 2">
    <name type="scientific">Aquimarina hainanensis</name>
    <dbReference type="NCBI Taxonomy" id="1578017"/>
    <lineage>
        <taxon>Bacteria</taxon>
        <taxon>Pseudomonadati</taxon>
        <taxon>Bacteroidota</taxon>
        <taxon>Flavobacteriia</taxon>
        <taxon>Flavobacteriales</taxon>
        <taxon>Flavobacteriaceae</taxon>
        <taxon>Aquimarina</taxon>
    </lineage>
</organism>
<protein>
    <recommendedName>
        <fullName evidence="3">Lipoprotein</fullName>
    </recommendedName>
</protein>
<dbReference type="EMBL" id="JBHULX010000003">
    <property type="protein sequence ID" value="MFD2590233.1"/>
    <property type="molecule type" value="Genomic_DNA"/>
</dbReference>
<proteinExistence type="predicted"/>
<accession>A0ABW5N4V5</accession>
<comment type="caution">
    <text evidence="1">The sequence shown here is derived from an EMBL/GenBank/DDBJ whole genome shotgun (WGS) entry which is preliminary data.</text>
</comment>
<evidence type="ECO:0008006" key="3">
    <source>
        <dbReference type="Google" id="ProtNLM"/>
    </source>
</evidence>